<dbReference type="EMBL" id="CM024806">
    <property type="protein sequence ID" value="KAG8008836.1"/>
    <property type="molecule type" value="Genomic_DNA"/>
</dbReference>
<sequence length="160" mass="17461">MQPQTRFRSLGSKQTNRPRLEVEECVSVSVTPFLHFGSAAPVLKMLVLLATMSSVVFSPGFALSSHFSSGYMDDITARRGQGLVSVAVEGVILLAALADFLSSRFTFLSGLLAAQAETHSNYPDTKQTRKLDIVSLQRFTCMTLQARPVVGLTNVMDDEM</sequence>
<evidence type="ECO:0000313" key="2">
    <source>
        <dbReference type="Proteomes" id="UP000805704"/>
    </source>
</evidence>
<organism evidence="1 2">
    <name type="scientific">Nibea albiflora</name>
    <name type="common">Yellow drum</name>
    <name type="synonym">Corvina albiflora</name>
    <dbReference type="NCBI Taxonomy" id="240163"/>
    <lineage>
        <taxon>Eukaryota</taxon>
        <taxon>Metazoa</taxon>
        <taxon>Chordata</taxon>
        <taxon>Craniata</taxon>
        <taxon>Vertebrata</taxon>
        <taxon>Euteleostomi</taxon>
        <taxon>Actinopterygii</taxon>
        <taxon>Neopterygii</taxon>
        <taxon>Teleostei</taxon>
        <taxon>Neoteleostei</taxon>
        <taxon>Acanthomorphata</taxon>
        <taxon>Eupercaria</taxon>
        <taxon>Sciaenidae</taxon>
        <taxon>Nibea</taxon>
    </lineage>
</organism>
<reference evidence="1" key="1">
    <citation type="submission" date="2020-04" db="EMBL/GenBank/DDBJ databases">
        <title>A chromosome-scale assembly and high-density genetic map of the yellow drum (Nibea albiflora) genome.</title>
        <authorList>
            <person name="Xu D."/>
            <person name="Zhang W."/>
            <person name="Chen R."/>
            <person name="Tan P."/>
            <person name="Wang L."/>
            <person name="Song H."/>
            <person name="Tian L."/>
            <person name="Zhu Q."/>
            <person name="Wang B."/>
        </authorList>
    </citation>
    <scope>NUCLEOTIDE SEQUENCE</scope>
    <source>
        <strain evidence="1">ZJHYS-2018</strain>
    </source>
</reference>
<accession>A0ACB7F3X2</accession>
<name>A0ACB7F3X2_NIBAL</name>
<dbReference type="Proteomes" id="UP000805704">
    <property type="component" value="Chromosome 18"/>
</dbReference>
<protein>
    <submittedName>
        <fullName evidence="1">Uncharacterized protein</fullName>
    </submittedName>
</protein>
<comment type="caution">
    <text evidence="1">The sequence shown here is derived from an EMBL/GenBank/DDBJ whole genome shotgun (WGS) entry which is preliminary data.</text>
</comment>
<gene>
    <name evidence="1" type="ORF">GBF38_010477</name>
</gene>
<evidence type="ECO:0000313" key="1">
    <source>
        <dbReference type="EMBL" id="KAG8008836.1"/>
    </source>
</evidence>
<proteinExistence type="predicted"/>
<keyword evidence="2" id="KW-1185">Reference proteome</keyword>